<dbReference type="Proteomes" id="UP000250235">
    <property type="component" value="Unassembled WGS sequence"/>
</dbReference>
<feature type="region of interest" description="Disordered" evidence="1">
    <location>
        <begin position="94"/>
        <end position="120"/>
    </location>
</feature>
<proteinExistence type="predicted"/>
<accession>A0A2Z7CU48</accession>
<name>A0A2Z7CU48_9LAMI</name>
<reference evidence="2 3" key="1">
    <citation type="journal article" date="2015" name="Proc. Natl. Acad. Sci. U.S.A.">
        <title>The resurrection genome of Boea hygrometrica: A blueprint for survival of dehydration.</title>
        <authorList>
            <person name="Xiao L."/>
            <person name="Yang G."/>
            <person name="Zhang L."/>
            <person name="Yang X."/>
            <person name="Zhao S."/>
            <person name="Ji Z."/>
            <person name="Zhou Q."/>
            <person name="Hu M."/>
            <person name="Wang Y."/>
            <person name="Chen M."/>
            <person name="Xu Y."/>
            <person name="Jin H."/>
            <person name="Xiao X."/>
            <person name="Hu G."/>
            <person name="Bao F."/>
            <person name="Hu Y."/>
            <person name="Wan P."/>
            <person name="Li L."/>
            <person name="Deng X."/>
            <person name="Kuang T."/>
            <person name="Xiang C."/>
            <person name="Zhu J.K."/>
            <person name="Oliver M.J."/>
            <person name="He Y."/>
        </authorList>
    </citation>
    <scope>NUCLEOTIDE SEQUENCE [LARGE SCALE GENOMIC DNA]</scope>
    <source>
        <strain evidence="3">cv. XS01</strain>
    </source>
</reference>
<gene>
    <name evidence="2" type="ORF">F511_21437</name>
</gene>
<evidence type="ECO:0000313" key="3">
    <source>
        <dbReference type="Proteomes" id="UP000250235"/>
    </source>
</evidence>
<keyword evidence="3" id="KW-1185">Reference proteome</keyword>
<sequence>MQKPTQTKAAQKQGKETRSNLSTKSTHKTTIHETCNISSHDMHEGAKEQSVIKANHSAVKSEEPQHHAQPISRWKSSIPDLQERHTVDHHSSVVFRHDDSAGHHLDDSIGPFRRDNSSDR</sequence>
<dbReference type="AlphaFoldDB" id="A0A2Z7CU48"/>
<evidence type="ECO:0000256" key="1">
    <source>
        <dbReference type="SAM" id="MobiDB-lite"/>
    </source>
</evidence>
<evidence type="ECO:0000313" key="2">
    <source>
        <dbReference type="EMBL" id="KZV48174.1"/>
    </source>
</evidence>
<feature type="region of interest" description="Disordered" evidence="1">
    <location>
        <begin position="1"/>
        <end position="81"/>
    </location>
</feature>
<feature type="compositionally biased region" description="Low complexity" evidence="1">
    <location>
        <begin position="1"/>
        <end position="12"/>
    </location>
</feature>
<protein>
    <submittedName>
        <fullName evidence="2">Uncharacterized protein</fullName>
    </submittedName>
</protein>
<organism evidence="2 3">
    <name type="scientific">Dorcoceras hygrometricum</name>
    <dbReference type="NCBI Taxonomy" id="472368"/>
    <lineage>
        <taxon>Eukaryota</taxon>
        <taxon>Viridiplantae</taxon>
        <taxon>Streptophyta</taxon>
        <taxon>Embryophyta</taxon>
        <taxon>Tracheophyta</taxon>
        <taxon>Spermatophyta</taxon>
        <taxon>Magnoliopsida</taxon>
        <taxon>eudicotyledons</taxon>
        <taxon>Gunneridae</taxon>
        <taxon>Pentapetalae</taxon>
        <taxon>asterids</taxon>
        <taxon>lamiids</taxon>
        <taxon>Lamiales</taxon>
        <taxon>Gesneriaceae</taxon>
        <taxon>Didymocarpoideae</taxon>
        <taxon>Trichosporeae</taxon>
        <taxon>Loxocarpinae</taxon>
        <taxon>Dorcoceras</taxon>
    </lineage>
</organism>
<dbReference type="EMBL" id="KQ994475">
    <property type="protein sequence ID" value="KZV48174.1"/>
    <property type="molecule type" value="Genomic_DNA"/>
</dbReference>